<evidence type="ECO:0000256" key="6">
    <source>
        <dbReference type="SAM" id="Phobius"/>
    </source>
</evidence>
<dbReference type="Gene3D" id="1.20.1250.20">
    <property type="entry name" value="MFS general substrate transporter like domains"/>
    <property type="match status" value="1"/>
</dbReference>
<dbReference type="PANTHER" id="PTHR23501:SF191">
    <property type="entry name" value="VACUOLAR BASIC AMINO ACID TRANSPORTER 4"/>
    <property type="match status" value="1"/>
</dbReference>
<dbReference type="EMBL" id="LWCS01000001">
    <property type="protein sequence ID" value="OAN42519.1"/>
    <property type="molecule type" value="Genomic_DNA"/>
</dbReference>
<feature type="transmembrane region" description="Helical" evidence="6">
    <location>
        <begin position="362"/>
        <end position="386"/>
    </location>
</feature>
<feature type="transmembrane region" description="Helical" evidence="6">
    <location>
        <begin position="116"/>
        <end position="136"/>
    </location>
</feature>
<keyword evidence="3 6" id="KW-0812">Transmembrane</keyword>
<dbReference type="InterPro" id="IPR011701">
    <property type="entry name" value="MFS"/>
</dbReference>
<feature type="transmembrane region" description="Helical" evidence="6">
    <location>
        <begin position="143"/>
        <end position="162"/>
    </location>
</feature>
<dbReference type="InterPro" id="IPR020846">
    <property type="entry name" value="MFS_dom"/>
</dbReference>
<feature type="transmembrane region" description="Helical" evidence="6">
    <location>
        <begin position="53"/>
        <end position="71"/>
    </location>
</feature>
<dbReference type="PRINTS" id="PR01036">
    <property type="entry name" value="TCRTETB"/>
</dbReference>
<feature type="transmembrane region" description="Helical" evidence="6">
    <location>
        <begin position="83"/>
        <end position="104"/>
    </location>
</feature>
<feature type="transmembrane region" description="Helical" evidence="6">
    <location>
        <begin position="200"/>
        <end position="222"/>
    </location>
</feature>
<comment type="subcellular location">
    <subcellularLocation>
        <location evidence="1">Cell inner membrane</location>
        <topology evidence="1">Multi-pass membrane protein</topology>
    </subcellularLocation>
</comment>
<feature type="transmembrane region" description="Helical" evidence="6">
    <location>
        <begin position="228"/>
        <end position="250"/>
    </location>
</feature>
<name>A0A178M395_MYCIR</name>
<accession>A0A178M395</accession>
<dbReference type="Proteomes" id="UP000078396">
    <property type="component" value="Unassembled WGS sequence"/>
</dbReference>
<dbReference type="PANTHER" id="PTHR23501">
    <property type="entry name" value="MAJOR FACILITATOR SUPERFAMILY"/>
    <property type="match status" value="1"/>
</dbReference>
<feature type="transmembrane region" description="Helical" evidence="6">
    <location>
        <begin position="437"/>
        <end position="462"/>
    </location>
</feature>
<dbReference type="AlphaFoldDB" id="A0A178M395"/>
<evidence type="ECO:0000256" key="1">
    <source>
        <dbReference type="ARBA" id="ARBA00004429"/>
    </source>
</evidence>
<keyword evidence="2" id="KW-0813">Transport</keyword>
<keyword evidence="4 6" id="KW-1133">Transmembrane helix</keyword>
<evidence type="ECO:0000259" key="7">
    <source>
        <dbReference type="PROSITE" id="PS50850"/>
    </source>
</evidence>
<evidence type="ECO:0000256" key="4">
    <source>
        <dbReference type="ARBA" id="ARBA00022989"/>
    </source>
</evidence>
<keyword evidence="5 6" id="KW-0472">Membrane</keyword>
<dbReference type="SUPFAM" id="SSF103473">
    <property type="entry name" value="MFS general substrate transporter"/>
    <property type="match status" value="1"/>
</dbReference>
<sequence>MPASNAAGVGFRSERGPVLSSIMLALSLVALDSTVLATAIPTIVAELGGSALFPWLFSGYLLAQAVTTPVYAKVSDMYGRKPVILVGIMLFMAGSILCAFAWSMPALIAARVVQGLGAGAVQPMSVTIVGDIYTLAERARVQGYFASVWAAASVIGPTFGGLFAQWGIWRGVFVFNVPLCLIAAYMLLRRYRDDFDRREAHVDYVGAVLLTSGLSLVVLAILAGGQAWSWTSAPSIGSLASGGVLLVLFWVVSRRAAEPVLPGFVLTRRLLLTTTIVGLGVGAILIGLTSFVPTYLEGTVGAAPVQAGLAMTALTIGWPLTAGLAGRVYLRVGFKRTAALGAAVVLAGVVGLLATVNHPDVWLVACLCFVTGCGMGLLALPCLIAAQSSVGAEDRGVVTGTHMFARALGSAVGVAVFGAMANSVFQGNDIHGLGAATVQAGTALVFAAVVAVAVVSAAAVVAMPPTPPGS</sequence>
<feature type="transmembrane region" description="Helical" evidence="6">
    <location>
        <begin position="168"/>
        <end position="188"/>
    </location>
</feature>
<comment type="caution">
    <text evidence="8">The sequence shown here is derived from an EMBL/GenBank/DDBJ whole genome shotgun (WGS) entry which is preliminary data.</text>
</comment>
<dbReference type="Pfam" id="PF07690">
    <property type="entry name" value="MFS_1"/>
    <property type="match status" value="1"/>
</dbReference>
<evidence type="ECO:0000256" key="3">
    <source>
        <dbReference type="ARBA" id="ARBA00022692"/>
    </source>
</evidence>
<feature type="transmembrane region" description="Helical" evidence="6">
    <location>
        <begin position="308"/>
        <end position="330"/>
    </location>
</feature>
<feature type="domain" description="Major facilitator superfamily (MFS) profile" evidence="7">
    <location>
        <begin position="18"/>
        <end position="468"/>
    </location>
</feature>
<organism evidence="8 9">
    <name type="scientific">Mycolicibacterium iranicum</name>
    <name type="common">Mycobacterium iranicum</name>
    <dbReference type="NCBI Taxonomy" id="912594"/>
    <lineage>
        <taxon>Bacteria</taxon>
        <taxon>Bacillati</taxon>
        <taxon>Actinomycetota</taxon>
        <taxon>Actinomycetes</taxon>
        <taxon>Mycobacteriales</taxon>
        <taxon>Mycobacteriaceae</taxon>
        <taxon>Mycolicibacterium</taxon>
    </lineage>
</organism>
<evidence type="ECO:0000256" key="2">
    <source>
        <dbReference type="ARBA" id="ARBA00022448"/>
    </source>
</evidence>
<dbReference type="GO" id="GO:0022857">
    <property type="term" value="F:transmembrane transporter activity"/>
    <property type="evidence" value="ECO:0007669"/>
    <property type="project" value="InterPro"/>
</dbReference>
<evidence type="ECO:0000313" key="9">
    <source>
        <dbReference type="Proteomes" id="UP000078396"/>
    </source>
</evidence>
<dbReference type="InterPro" id="IPR036259">
    <property type="entry name" value="MFS_trans_sf"/>
</dbReference>
<feature type="transmembrane region" description="Helical" evidence="6">
    <location>
        <begin position="337"/>
        <end position="356"/>
    </location>
</feature>
<dbReference type="PROSITE" id="PS50850">
    <property type="entry name" value="MFS"/>
    <property type="match status" value="1"/>
</dbReference>
<proteinExistence type="predicted"/>
<feature type="transmembrane region" description="Helical" evidence="6">
    <location>
        <begin position="407"/>
        <end position="425"/>
    </location>
</feature>
<gene>
    <name evidence="8" type="ORF">A4X20_00045</name>
</gene>
<dbReference type="Gene3D" id="1.20.1720.10">
    <property type="entry name" value="Multidrug resistance protein D"/>
    <property type="match status" value="1"/>
</dbReference>
<reference evidence="8 9" key="1">
    <citation type="submission" date="2016-04" db="EMBL/GenBank/DDBJ databases">
        <title>Draft Genome Sequences of Staphylococcus capitis Strain H36, S. capitis Strain H65, S. cohnii Strain H62, S. hominis Strain H69, Mycobacterium iranicum Strain H39, Plantibacter sp. Strain H53, Pseudomonas oryzihabitans Strain H72, and Microbacterium sp. Strain H83, isolated from residential settings.</title>
        <authorList>
            <person name="Lymperopoulou D."/>
            <person name="Adams R.I."/>
            <person name="Lindow S."/>
            <person name="Coil D.A."/>
            <person name="Jospin G."/>
            <person name="Eisen J.A."/>
        </authorList>
    </citation>
    <scope>NUCLEOTIDE SEQUENCE [LARGE SCALE GENOMIC DNA]</scope>
    <source>
        <strain evidence="8 9">H39</strain>
    </source>
</reference>
<dbReference type="GO" id="GO:0005886">
    <property type="term" value="C:plasma membrane"/>
    <property type="evidence" value="ECO:0007669"/>
    <property type="project" value="UniProtKB-SubCell"/>
</dbReference>
<feature type="transmembrane region" description="Helical" evidence="6">
    <location>
        <begin position="270"/>
        <end position="296"/>
    </location>
</feature>
<protein>
    <submittedName>
        <fullName evidence="8">MFS transporter</fullName>
    </submittedName>
</protein>
<evidence type="ECO:0000256" key="5">
    <source>
        <dbReference type="ARBA" id="ARBA00023136"/>
    </source>
</evidence>
<evidence type="ECO:0000313" key="8">
    <source>
        <dbReference type="EMBL" id="OAN42519.1"/>
    </source>
</evidence>